<dbReference type="PROSITE" id="PS51747">
    <property type="entry name" value="CYT_DCMP_DEAMINASES_2"/>
    <property type="match status" value="1"/>
</dbReference>
<dbReference type="InterPro" id="IPR016192">
    <property type="entry name" value="APOBEC/CMP_deaminase_Zn-bd"/>
</dbReference>
<dbReference type="InterPro" id="IPR035105">
    <property type="entry name" value="Deoxycytidylate_deaminase_dom"/>
</dbReference>
<accession>A0A0H2MA10</accession>
<feature type="active site" description="Proton donor" evidence="6">
    <location>
        <position position="71"/>
    </location>
</feature>
<dbReference type="CDD" id="cd01286">
    <property type="entry name" value="deoxycytidylate_deaminase"/>
    <property type="match status" value="1"/>
</dbReference>
<dbReference type="Gene3D" id="3.40.140.10">
    <property type="entry name" value="Cytidine Deaminase, domain 2"/>
    <property type="match status" value="1"/>
</dbReference>
<dbReference type="Proteomes" id="UP000035444">
    <property type="component" value="Unassembled WGS sequence"/>
</dbReference>
<feature type="binding site" evidence="7">
    <location>
        <position position="100"/>
    </location>
    <ligand>
        <name>Zn(2+)</name>
        <dbReference type="ChEBI" id="CHEBI:29105"/>
        <note>catalytic</note>
    </ligand>
</feature>
<comment type="caution">
    <text evidence="9">The sequence shown here is derived from an EMBL/GenBank/DDBJ whole genome shotgun (WGS) entry which is preliminary data.</text>
</comment>
<evidence type="ECO:0000256" key="2">
    <source>
        <dbReference type="ARBA" id="ARBA00006576"/>
    </source>
</evidence>
<evidence type="ECO:0000256" key="3">
    <source>
        <dbReference type="ARBA" id="ARBA00022723"/>
    </source>
</evidence>
<evidence type="ECO:0000256" key="6">
    <source>
        <dbReference type="PIRSR" id="PIRSR006019-1"/>
    </source>
</evidence>
<feature type="domain" description="CMP/dCMP-type deaminase" evidence="8">
    <location>
        <begin position="4"/>
        <end position="131"/>
    </location>
</feature>
<sequence>MSAKWDTRYLKLAREVATWSKDRSTQVGAVIILEDNTPGPYGFNGFPRAVDDDADERHARPLKYDWTEHAERNAIFHAARVGVRLSGASIYVTHFPCSDCSRAIIQSGIKEIVVDAKSKDDPDFAERWGEIQTQEVMLKEASVSWRFAVVSY</sequence>
<dbReference type="SUPFAM" id="SSF53927">
    <property type="entry name" value="Cytidine deaminase-like"/>
    <property type="match status" value="1"/>
</dbReference>
<dbReference type="PANTHER" id="PTHR11086">
    <property type="entry name" value="DEOXYCYTIDYLATE DEAMINASE-RELATED"/>
    <property type="match status" value="1"/>
</dbReference>
<dbReference type="InterPro" id="IPR016193">
    <property type="entry name" value="Cytidine_deaminase-like"/>
</dbReference>
<feature type="binding site" evidence="7">
    <location>
        <position position="97"/>
    </location>
    <ligand>
        <name>Zn(2+)</name>
        <dbReference type="ChEBI" id="CHEBI:29105"/>
        <note>catalytic</note>
    </ligand>
</feature>
<name>A0A0H2MA10_9PROT</name>
<dbReference type="InterPro" id="IPR016473">
    <property type="entry name" value="dCMP_deaminase"/>
</dbReference>
<organism evidence="9 10">
    <name type="scientific">Kiloniella spongiae</name>
    <dbReference type="NCBI Taxonomy" id="1489064"/>
    <lineage>
        <taxon>Bacteria</taxon>
        <taxon>Pseudomonadati</taxon>
        <taxon>Pseudomonadota</taxon>
        <taxon>Alphaproteobacteria</taxon>
        <taxon>Rhodospirillales</taxon>
        <taxon>Kiloniellaceae</taxon>
        <taxon>Kiloniella</taxon>
    </lineage>
</organism>
<dbReference type="GO" id="GO:0005737">
    <property type="term" value="C:cytoplasm"/>
    <property type="evidence" value="ECO:0007669"/>
    <property type="project" value="TreeGrafter"/>
</dbReference>
<dbReference type="PROSITE" id="PS00903">
    <property type="entry name" value="CYT_DCMP_DEAMINASES_1"/>
    <property type="match status" value="1"/>
</dbReference>
<dbReference type="RefSeq" id="WP_047766020.1">
    <property type="nucleotide sequence ID" value="NZ_LAQL01000022.1"/>
</dbReference>
<dbReference type="EMBL" id="LAQL01000022">
    <property type="protein sequence ID" value="KLN58981.1"/>
    <property type="molecule type" value="Genomic_DNA"/>
</dbReference>
<evidence type="ECO:0000256" key="1">
    <source>
        <dbReference type="ARBA" id="ARBA00001947"/>
    </source>
</evidence>
<dbReference type="InterPro" id="IPR015517">
    <property type="entry name" value="dCMP_deaminase-rel"/>
</dbReference>
<dbReference type="PANTHER" id="PTHR11086:SF18">
    <property type="entry name" value="DEOXYCYTIDYLATE DEAMINASE"/>
    <property type="match status" value="1"/>
</dbReference>
<proteinExistence type="inferred from homology"/>
<reference evidence="9 10" key="1">
    <citation type="submission" date="2015-03" db="EMBL/GenBank/DDBJ databases">
        <title>Genome Sequence of Kiloniella spongiae MEBiC09566, isolated from a marine sponge.</title>
        <authorList>
            <person name="Shao Z."/>
            <person name="Wang L."/>
            <person name="Li X."/>
        </authorList>
    </citation>
    <scope>NUCLEOTIDE SEQUENCE [LARGE SCALE GENOMIC DNA]</scope>
    <source>
        <strain evidence="9 10">MEBiC09566</strain>
    </source>
</reference>
<dbReference type="GO" id="GO:0008270">
    <property type="term" value="F:zinc ion binding"/>
    <property type="evidence" value="ECO:0007669"/>
    <property type="project" value="InterPro"/>
</dbReference>
<keyword evidence="3 7" id="KW-0479">Metal-binding</keyword>
<evidence type="ECO:0000256" key="7">
    <source>
        <dbReference type="PIRSR" id="PIRSR006019-2"/>
    </source>
</evidence>
<evidence type="ECO:0000259" key="8">
    <source>
        <dbReference type="PROSITE" id="PS51747"/>
    </source>
</evidence>
<keyword evidence="5 7" id="KW-0862">Zinc</keyword>
<dbReference type="OrthoDB" id="9788517at2"/>
<gene>
    <name evidence="9" type="ORF">WH96_19995</name>
</gene>
<evidence type="ECO:0000256" key="4">
    <source>
        <dbReference type="ARBA" id="ARBA00022801"/>
    </source>
</evidence>
<dbReference type="InterPro" id="IPR002125">
    <property type="entry name" value="CMP_dCMP_dom"/>
</dbReference>
<dbReference type="GO" id="GO:0006220">
    <property type="term" value="P:pyrimidine nucleotide metabolic process"/>
    <property type="evidence" value="ECO:0007669"/>
    <property type="project" value="InterPro"/>
</dbReference>
<dbReference type="GO" id="GO:0004132">
    <property type="term" value="F:dCMP deaminase activity"/>
    <property type="evidence" value="ECO:0007669"/>
    <property type="project" value="InterPro"/>
</dbReference>
<dbReference type="AlphaFoldDB" id="A0A0H2MA10"/>
<dbReference type="Pfam" id="PF00383">
    <property type="entry name" value="dCMP_cyt_deam_1"/>
    <property type="match status" value="1"/>
</dbReference>
<protein>
    <recommendedName>
        <fullName evidence="8">CMP/dCMP-type deaminase domain-containing protein</fullName>
    </recommendedName>
</protein>
<keyword evidence="10" id="KW-1185">Reference proteome</keyword>
<comment type="similarity">
    <text evidence="2">Belongs to the cytidine and deoxycytidylate deaminase family.</text>
</comment>
<evidence type="ECO:0000313" key="9">
    <source>
        <dbReference type="EMBL" id="KLN58981.1"/>
    </source>
</evidence>
<keyword evidence="4" id="KW-0378">Hydrolase</keyword>
<evidence type="ECO:0000256" key="5">
    <source>
        <dbReference type="ARBA" id="ARBA00022833"/>
    </source>
</evidence>
<dbReference type="PATRIC" id="fig|1489064.4.peg.1827"/>
<comment type="cofactor">
    <cofactor evidence="1 7">
        <name>Zn(2+)</name>
        <dbReference type="ChEBI" id="CHEBI:29105"/>
    </cofactor>
</comment>
<feature type="binding site" evidence="7">
    <location>
        <position position="69"/>
    </location>
    <ligand>
        <name>Zn(2+)</name>
        <dbReference type="ChEBI" id="CHEBI:29105"/>
        <note>catalytic</note>
    </ligand>
</feature>
<dbReference type="STRING" id="1489064.WH96_19995"/>
<dbReference type="PIRSF" id="PIRSF006019">
    <property type="entry name" value="dCMP_deaminase"/>
    <property type="match status" value="1"/>
</dbReference>
<evidence type="ECO:0000313" key="10">
    <source>
        <dbReference type="Proteomes" id="UP000035444"/>
    </source>
</evidence>